<proteinExistence type="predicted"/>
<reference evidence="1 2" key="1">
    <citation type="submission" date="2016-04" db="EMBL/GenBank/DDBJ databases">
        <title>Evolutionary innovation and constraint leading to complex multicellularity in the Ascomycota.</title>
        <authorList>
            <person name="Cisse O."/>
            <person name="Nguyen A."/>
            <person name="Hewitt D.A."/>
            <person name="Jedd G."/>
            <person name="Stajich J.E."/>
        </authorList>
    </citation>
    <scope>NUCLEOTIDE SEQUENCE [LARGE SCALE GENOMIC DNA]</scope>
    <source>
        <strain evidence="1 2">DAH-3</strain>
    </source>
</reference>
<gene>
    <name evidence="1" type="ORF">NEOLI_003189</name>
</gene>
<name>A0A1U7LN32_NEOID</name>
<organism evidence="1 2">
    <name type="scientific">Neolecta irregularis (strain DAH-3)</name>
    <dbReference type="NCBI Taxonomy" id="1198029"/>
    <lineage>
        <taxon>Eukaryota</taxon>
        <taxon>Fungi</taxon>
        <taxon>Dikarya</taxon>
        <taxon>Ascomycota</taxon>
        <taxon>Taphrinomycotina</taxon>
        <taxon>Neolectales</taxon>
        <taxon>Neolectaceae</taxon>
        <taxon>Neolecta</taxon>
    </lineage>
</organism>
<keyword evidence="2" id="KW-1185">Reference proteome</keyword>
<dbReference type="EMBL" id="LXFE01000996">
    <property type="protein sequence ID" value="OLL24076.1"/>
    <property type="molecule type" value="Genomic_DNA"/>
</dbReference>
<sequence>MTDIVDHEIRFGLGLRAKELPAVALIFRYMIIQISILATGAQVVVLINEEGFTVAVFGWADFVLRQRLISSLSCFCVDHDGLGT</sequence>
<protein>
    <submittedName>
        <fullName evidence="1">Uncharacterized protein</fullName>
    </submittedName>
</protein>
<accession>A0A1U7LN32</accession>
<dbReference type="Proteomes" id="UP000186594">
    <property type="component" value="Unassembled WGS sequence"/>
</dbReference>
<comment type="caution">
    <text evidence="1">The sequence shown here is derived from an EMBL/GenBank/DDBJ whole genome shotgun (WGS) entry which is preliminary data.</text>
</comment>
<evidence type="ECO:0000313" key="2">
    <source>
        <dbReference type="Proteomes" id="UP000186594"/>
    </source>
</evidence>
<evidence type="ECO:0000313" key="1">
    <source>
        <dbReference type="EMBL" id="OLL24076.1"/>
    </source>
</evidence>
<dbReference type="AlphaFoldDB" id="A0A1U7LN32"/>